<organism evidence="3 4">
    <name type="scientific">Meganyctiphanes norvegica</name>
    <name type="common">Northern krill</name>
    <name type="synonym">Thysanopoda norvegica</name>
    <dbReference type="NCBI Taxonomy" id="48144"/>
    <lineage>
        <taxon>Eukaryota</taxon>
        <taxon>Metazoa</taxon>
        <taxon>Ecdysozoa</taxon>
        <taxon>Arthropoda</taxon>
        <taxon>Crustacea</taxon>
        <taxon>Multicrustacea</taxon>
        <taxon>Malacostraca</taxon>
        <taxon>Eumalacostraca</taxon>
        <taxon>Eucarida</taxon>
        <taxon>Euphausiacea</taxon>
        <taxon>Euphausiidae</taxon>
        <taxon>Meganyctiphanes</taxon>
    </lineage>
</organism>
<feature type="non-terminal residue" evidence="3">
    <location>
        <position position="308"/>
    </location>
</feature>
<keyword evidence="4" id="KW-1185">Reference proteome</keyword>
<feature type="coiled-coil region" evidence="1">
    <location>
        <begin position="229"/>
        <end position="298"/>
    </location>
</feature>
<evidence type="ECO:0000256" key="1">
    <source>
        <dbReference type="SAM" id="Coils"/>
    </source>
</evidence>
<dbReference type="PANTHER" id="PTHR13252:SF9">
    <property type="entry name" value="F-BOX ONLY PROTEIN 28"/>
    <property type="match status" value="1"/>
</dbReference>
<dbReference type="EMBL" id="CAXKWB010014768">
    <property type="protein sequence ID" value="CAL4111686.1"/>
    <property type="molecule type" value="Genomic_DNA"/>
</dbReference>
<comment type="caution">
    <text evidence="3">The sequence shown here is derived from an EMBL/GenBank/DDBJ whole genome shotgun (WGS) entry which is preliminary data.</text>
</comment>
<evidence type="ECO:0000313" key="3">
    <source>
        <dbReference type="EMBL" id="CAL4111686.1"/>
    </source>
</evidence>
<name>A0AAV2R6N5_MEGNR</name>
<dbReference type="AlphaFoldDB" id="A0AAV2R6N5"/>
<gene>
    <name evidence="3" type="ORF">MNOR_LOCUS19699</name>
</gene>
<feature type="region of interest" description="Disordered" evidence="2">
    <location>
        <begin position="196"/>
        <end position="221"/>
    </location>
</feature>
<dbReference type="GO" id="GO:0000209">
    <property type="term" value="P:protein polyubiquitination"/>
    <property type="evidence" value="ECO:0007669"/>
    <property type="project" value="TreeGrafter"/>
</dbReference>
<dbReference type="InterPro" id="IPR039719">
    <property type="entry name" value="FBXO28"/>
</dbReference>
<proteinExistence type="predicted"/>
<evidence type="ECO:0000256" key="2">
    <source>
        <dbReference type="SAM" id="MobiDB-lite"/>
    </source>
</evidence>
<feature type="compositionally biased region" description="Low complexity" evidence="2">
    <location>
        <begin position="196"/>
        <end position="207"/>
    </location>
</feature>
<protein>
    <submittedName>
        <fullName evidence="3">Uncharacterized protein</fullName>
    </submittedName>
</protein>
<dbReference type="PANTHER" id="PTHR13252">
    <property type="entry name" value="F-BOX ONLY PROTEIN 28"/>
    <property type="match status" value="1"/>
</dbReference>
<reference evidence="3 4" key="1">
    <citation type="submission" date="2024-05" db="EMBL/GenBank/DDBJ databases">
        <authorList>
            <person name="Wallberg A."/>
        </authorList>
    </citation>
    <scope>NUCLEOTIDE SEQUENCE [LARGE SCALE GENOMIC DNA]</scope>
</reference>
<keyword evidence="1" id="KW-0175">Coiled coil</keyword>
<accession>A0AAV2R6N5</accession>
<evidence type="ECO:0000313" key="4">
    <source>
        <dbReference type="Proteomes" id="UP001497623"/>
    </source>
</evidence>
<dbReference type="Proteomes" id="UP001497623">
    <property type="component" value="Unassembled WGS sequence"/>
</dbReference>
<sequence length="308" mass="35667">MVKISPGGLRSYLNNFDFPKDVIIFLSPPDFQKILKFFPHIMHLRKTDLKKLNINKRLCEFDKYQCICEVKSQLPRRESERRNHPLFRHCDILTAIETRLSLLNMTFTKYVDCSMCCFIPGKVIDEIYRVLKFISSNRTLPRSHELLTELRDISSMAMEHFEEKIVHLLKPNPSMTPTTPRFSLATSHFSSPLSSIASPSTSGTLSSPKIMSPTTPNSADQISDLRTATKNNRNHINSLKKECQELKSKQTDLKRKVSEQERVVLEQSRIISEQSTKLTSQENKMNEINRKFLEYDQRFGDLMAELAH</sequence>
<feature type="compositionally biased region" description="Polar residues" evidence="2">
    <location>
        <begin position="212"/>
        <end position="221"/>
    </location>
</feature>